<dbReference type="Gene3D" id="1.20.1290.10">
    <property type="entry name" value="AhpD-like"/>
    <property type="match status" value="1"/>
</dbReference>
<dbReference type="EMBL" id="SEOQ01000074">
    <property type="protein sequence ID" value="TFY70949.1"/>
    <property type="molecule type" value="Genomic_DNA"/>
</dbReference>
<organism evidence="3 4">
    <name type="scientific">Dentipellis fragilis</name>
    <dbReference type="NCBI Taxonomy" id="205917"/>
    <lineage>
        <taxon>Eukaryota</taxon>
        <taxon>Fungi</taxon>
        <taxon>Dikarya</taxon>
        <taxon>Basidiomycota</taxon>
        <taxon>Agaricomycotina</taxon>
        <taxon>Agaricomycetes</taxon>
        <taxon>Russulales</taxon>
        <taxon>Hericiaceae</taxon>
        <taxon>Dentipellis</taxon>
    </lineage>
</organism>
<gene>
    <name evidence="3" type="ORF">EVG20_g2057</name>
</gene>
<dbReference type="SUPFAM" id="SSF69118">
    <property type="entry name" value="AhpD-like"/>
    <property type="match status" value="1"/>
</dbReference>
<evidence type="ECO:0000313" key="3">
    <source>
        <dbReference type="EMBL" id="TFY70949.1"/>
    </source>
</evidence>
<sequence length="535" mass="58462">MPTRPIHEMSASPHSRRLAIATVLGIAGTAAAMFTGALGIKRDKQPQSVTGSNEMKDPKDSMDSKQFSVFARVSFRGSCTTKPIKTYDACRGRVGCLRSPSQYLEAMASESRADYITSLAASRTHSAYPYSPAYPDPHASRPKHRVAPAIIPDLRFESTYLKRVAPHVHVERVGTQSEDKGKGKEVVKEPYETIKVEWGKVVWITTRDQIISPLVQGALWGTASVFLVPMFSALGARVRHMWPQYREPPVGHEGKGVGWLRSWFHSLMGSAGFGIPTESVFDLSPSFSAVKPLCQKATPRSQPAYPTCFLLQALTKFVLFWALGFGSFIFIVDDDAHMPLPFHQVADEIRARRTGQNPGLIDLDGVLLNAEAVAQGWNALGGALRNKSSLPLDILETLILRVSVLNGSAYVWYEHEIIGRDVGLTPKALFTIRTTPAFAFAPSTGSGPSAITSQPSIEDGLTSVHLAALDYADHMTRTIKVPQPVFDRLKGKFKGDQQIVEATVTVAAYNLTTRVLRALDVAGLAEEEVPIPVVD</sequence>
<feature type="region of interest" description="Disordered" evidence="1">
    <location>
        <begin position="43"/>
        <end position="63"/>
    </location>
</feature>
<feature type="compositionally biased region" description="Basic and acidic residues" evidence="1">
    <location>
        <begin position="54"/>
        <end position="63"/>
    </location>
</feature>
<accession>A0A4Y9ZC27</accession>
<dbReference type="Proteomes" id="UP000298327">
    <property type="component" value="Unassembled WGS sequence"/>
</dbReference>
<reference evidence="3 4" key="1">
    <citation type="submission" date="2019-02" db="EMBL/GenBank/DDBJ databases">
        <title>Genome sequencing of the rare red list fungi Dentipellis fragilis.</title>
        <authorList>
            <person name="Buettner E."/>
            <person name="Kellner H."/>
        </authorList>
    </citation>
    <scope>NUCLEOTIDE SEQUENCE [LARGE SCALE GENOMIC DNA]</scope>
    <source>
        <strain evidence="3 4">DSM 105465</strain>
    </source>
</reference>
<protein>
    <recommendedName>
        <fullName evidence="5">Carboxymuconolactone decarboxylase-like domain-containing protein</fullName>
    </recommendedName>
</protein>
<evidence type="ECO:0000256" key="2">
    <source>
        <dbReference type="SAM" id="Phobius"/>
    </source>
</evidence>
<comment type="caution">
    <text evidence="3">The sequence shown here is derived from an EMBL/GenBank/DDBJ whole genome shotgun (WGS) entry which is preliminary data.</text>
</comment>
<evidence type="ECO:0000256" key="1">
    <source>
        <dbReference type="SAM" id="MobiDB-lite"/>
    </source>
</evidence>
<feature type="transmembrane region" description="Helical" evidence="2">
    <location>
        <begin position="309"/>
        <end position="332"/>
    </location>
</feature>
<keyword evidence="2" id="KW-0812">Transmembrane</keyword>
<proteinExistence type="predicted"/>
<dbReference type="AlphaFoldDB" id="A0A4Y9ZC27"/>
<evidence type="ECO:0000313" key="4">
    <source>
        <dbReference type="Proteomes" id="UP000298327"/>
    </source>
</evidence>
<dbReference type="InterPro" id="IPR029032">
    <property type="entry name" value="AhpD-like"/>
</dbReference>
<name>A0A4Y9ZC27_9AGAM</name>
<evidence type="ECO:0008006" key="5">
    <source>
        <dbReference type="Google" id="ProtNLM"/>
    </source>
</evidence>
<dbReference type="PANTHER" id="PTHR34846:SF11">
    <property type="entry name" value="4-CARBOXYMUCONOLACTONE DECARBOXYLASE FAMILY PROTEIN (AFU_ORTHOLOGUE AFUA_6G11590)"/>
    <property type="match status" value="1"/>
</dbReference>
<keyword evidence="2" id="KW-1133">Transmembrane helix</keyword>
<keyword evidence="4" id="KW-1185">Reference proteome</keyword>
<dbReference type="OrthoDB" id="2430343at2759"/>
<dbReference type="PANTHER" id="PTHR34846">
    <property type="entry name" value="4-CARBOXYMUCONOLACTONE DECARBOXYLASE FAMILY PROTEIN (AFU_ORTHOLOGUE AFUA_6G11590)"/>
    <property type="match status" value="1"/>
</dbReference>
<dbReference type="STRING" id="205917.A0A4Y9ZC27"/>
<keyword evidence="2" id="KW-0472">Membrane</keyword>